<gene>
    <name evidence="1" type="ORF">GN958_ATG03288</name>
</gene>
<evidence type="ECO:0000313" key="2">
    <source>
        <dbReference type="Proteomes" id="UP000704712"/>
    </source>
</evidence>
<accession>A0A8S9VAE9</accession>
<name>A0A8S9VAE9_PHYIN</name>
<dbReference type="EMBL" id="JAACNO010000455">
    <property type="protein sequence ID" value="KAF4147518.1"/>
    <property type="molecule type" value="Genomic_DNA"/>
</dbReference>
<evidence type="ECO:0000313" key="1">
    <source>
        <dbReference type="EMBL" id="KAF4147518.1"/>
    </source>
</evidence>
<reference evidence="1" key="1">
    <citation type="submission" date="2020-03" db="EMBL/GenBank/DDBJ databases">
        <title>Hybrid Assembly of Korean Phytophthora infestans isolates.</title>
        <authorList>
            <person name="Prokchorchik M."/>
            <person name="Lee Y."/>
            <person name="Seo J."/>
            <person name="Cho J.-H."/>
            <person name="Park Y.-E."/>
            <person name="Jang D.-C."/>
            <person name="Im J.-S."/>
            <person name="Choi J.-G."/>
            <person name="Park H.-J."/>
            <person name="Lee G.-B."/>
            <person name="Lee Y.-G."/>
            <person name="Hong S.-Y."/>
            <person name="Cho K."/>
            <person name="Sohn K.H."/>
        </authorList>
    </citation>
    <scope>NUCLEOTIDE SEQUENCE</scope>
    <source>
        <strain evidence="1">KR_2_A2</strain>
    </source>
</reference>
<dbReference type="Proteomes" id="UP000704712">
    <property type="component" value="Unassembled WGS sequence"/>
</dbReference>
<sequence length="115" mass="12949">MASDPLLSVRVVFRSKRGFGALPHVVDAVSLFLNSSVELPLDKAARLGSIALLDRIWSSLESVKTPQSPFWSARRLFLEEESYKECKYVLSLVEACKNSDLPMVKWIFEHLPNVA</sequence>
<comment type="caution">
    <text evidence="1">The sequence shown here is derived from an EMBL/GenBank/DDBJ whole genome shotgun (WGS) entry which is preliminary data.</text>
</comment>
<dbReference type="AlphaFoldDB" id="A0A8S9VAE9"/>
<proteinExistence type="predicted"/>
<protein>
    <submittedName>
        <fullName evidence="1">Uncharacterized protein</fullName>
    </submittedName>
</protein>
<organism evidence="1 2">
    <name type="scientific">Phytophthora infestans</name>
    <name type="common">Potato late blight agent</name>
    <name type="synonym">Botrytis infestans</name>
    <dbReference type="NCBI Taxonomy" id="4787"/>
    <lineage>
        <taxon>Eukaryota</taxon>
        <taxon>Sar</taxon>
        <taxon>Stramenopiles</taxon>
        <taxon>Oomycota</taxon>
        <taxon>Peronosporomycetes</taxon>
        <taxon>Peronosporales</taxon>
        <taxon>Peronosporaceae</taxon>
        <taxon>Phytophthora</taxon>
    </lineage>
</organism>